<name>A0AAD6ZXC2_9AGAR</name>
<protein>
    <submittedName>
        <fullName evidence="1">Uncharacterized protein</fullName>
    </submittedName>
</protein>
<sequence length="158" mass="17530">MTTSPLLARPTPRTSLRMSYIAPDALLRPCPQHLAPAHPIYDKQQALPFLDARAALINQRAQRRSSAESPLSIPRARLHAPQPGCATPPPCATPATFIPHPICRFPHLPPACDDDLQRSPTPPRCLPLSRSPNCHLHHNLRAQRSRSLSFIAVPRYDD</sequence>
<organism evidence="1 2">
    <name type="scientific">Mycena albidolilacea</name>
    <dbReference type="NCBI Taxonomy" id="1033008"/>
    <lineage>
        <taxon>Eukaryota</taxon>
        <taxon>Fungi</taxon>
        <taxon>Dikarya</taxon>
        <taxon>Basidiomycota</taxon>
        <taxon>Agaricomycotina</taxon>
        <taxon>Agaricomycetes</taxon>
        <taxon>Agaricomycetidae</taxon>
        <taxon>Agaricales</taxon>
        <taxon>Marasmiineae</taxon>
        <taxon>Mycenaceae</taxon>
        <taxon>Mycena</taxon>
    </lineage>
</organism>
<gene>
    <name evidence="1" type="ORF">DFH08DRAFT_873888</name>
</gene>
<evidence type="ECO:0000313" key="1">
    <source>
        <dbReference type="EMBL" id="KAJ7342967.1"/>
    </source>
</evidence>
<dbReference type="AlphaFoldDB" id="A0AAD6ZXC2"/>
<dbReference type="Proteomes" id="UP001218218">
    <property type="component" value="Unassembled WGS sequence"/>
</dbReference>
<dbReference type="EMBL" id="JARIHO010000024">
    <property type="protein sequence ID" value="KAJ7342967.1"/>
    <property type="molecule type" value="Genomic_DNA"/>
</dbReference>
<accession>A0AAD6ZXC2</accession>
<comment type="caution">
    <text evidence="1">The sequence shown here is derived from an EMBL/GenBank/DDBJ whole genome shotgun (WGS) entry which is preliminary data.</text>
</comment>
<keyword evidence="2" id="KW-1185">Reference proteome</keyword>
<evidence type="ECO:0000313" key="2">
    <source>
        <dbReference type="Proteomes" id="UP001218218"/>
    </source>
</evidence>
<reference evidence="1" key="1">
    <citation type="submission" date="2023-03" db="EMBL/GenBank/DDBJ databases">
        <title>Massive genome expansion in bonnet fungi (Mycena s.s.) driven by repeated elements and novel gene families across ecological guilds.</title>
        <authorList>
            <consortium name="Lawrence Berkeley National Laboratory"/>
            <person name="Harder C.B."/>
            <person name="Miyauchi S."/>
            <person name="Viragh M."/>
            <person name="Kuo A."/>
            <person name="Thoen E."/>
            <person name="Andreopoulos B."/>
            <person name="Lu D."/>
            <person name="Skrede I."/>
            <person name="Drula E."/>
            <person name="Henrissat B."/>
            <person name="Morin E."/>
            <person name="Kohler A."/>
            <person name="Barry K."/>
            <person name="LaButti K."/>
            <person name="Morin E."/>
            <person name="Salamov A."/>
            <person name="Lipzen A."/>
            <person name="Mereny Z."/>
            <person name="Hegedus B."/>
            <person name="Baldrian P."/>
            <person name="Stursova M."/>
            <person name="Weitz H."/>
            <person name="Taylor A."/>
            <person name="Grigoriev I.V."/>
            <person name="Nagy L.G."/>
            <person name="Martin F."/>
            <person name="Kauserud H."/>
        </authorList>
    </citation>
    <scope>NUCLEOTIDE SEQUENCE</scope>
    <source>
        <strain evidence="1">CBHHK002</strain>
    </source>
</reference>
<proteinExistence type="predicted"/>